<feature type="cross-link" description="Glycyl lysine isopeptide (Lys-Gly) (interchain with G-Cter in SUMO2)" evidence="8">
    <location>
        <position position="150"/>
    </location>
</feature>
<dbReference type="InterPro" id="IPR011009">
    <property type="entry name" value="Kinase-like_dom_sf"/>
</dbReference>
<organism evidence="12">
    <name type="scientific">Chlorella variabilis</name>
    <name type="common">Green alga</name>
    <dbReference type="NCBI Taxonomy" id="554065"/>
    <lineage>
        <taxon>Eukaryota</taxon>
        <taxon>Viridiplantae</taxon>
        <taxon>Chlorophyta</taxon>
        <taxon>core chlorophytes</taxon>
        <taxon>Trebouxiophyceae</taxon>
        <taxon>Chlorellales</taxon>
        <taxon>Chlorellaceae</taxon>
        <taxon>Chlorella clade</taxon>
        <taxon>Chlorella</taxon>
    </lineage>
</organism>
<dbReference type="GO" id="GO:0004674">
    <property type="term" value="F:protein serine/threonine kinase activity"/>
    <property type="evidence" value="ECO:0007669"/>
    <property type="project" value="UniProtKB-KW"/>
</dbReference>
<dbReference type="Proteomes" id="UP000008141">
    <property type="component" value="Unassembled WGS sequence"/>
</dbReference>
<evidence type="ECO:0000256" key="9">
    <source>
        <dbReference type="SAM" id="MobiDB-lite"/>
    </source>
</evidence>
<dbReference type="Gene3D" id="1.10.510.10">
    <property type="entry name" value="Transferase(Phosphotransferase) domain 1"/>
    <property type="match status" value="1"/>
</dbReference>
<dbReference type="PROSITE" id="PS50011">
    <property type="entry name" value="PROTEIN_KINASE_DOM"/>
    <property type="match status" value="1"/>
</dbReference>
<dbReference type="STRING" id="554065.E1Z953"/>
<dbReference type="Pfam" id="PF00069">
    <property type="entry name" value="Pkinase"/>
    <property type="match status" value="1"/>
</dbReference>
<dbReference type="SMART" id="SM00220">
    <property type="entry name" value="S_TKc"/>
    <property type="match status" value="1"/>
</dbReference>
<evidence type="ECO:0000256" key="7">
    <source>
        <dbReference type="PIRSR" id="PIRSR630616-2"/>
    </source>
</evidence>
<feature type="binding site" evidence="7">
    <location>
        <begin position="152"/>
        <end position="153"/>
    </location>
    <ligand>
        <name>ATP</name>
        <dbReference type="ChEBI" id="CHEBI:30616"/>
    </ligand>
</feature>
<dbReference type="CDD" id="cd14003">
    <property type="entry name" value="STKc_AMPK-like"/>
    <property type="match status" value="1"/>
</dbReference>
<feature type="active site" description="Proton acceptor" evidence="6">
    <location>
        <position position="148"/>
    </location>
</feature>
<feature type="compositionally biased region" description="Polar residues" evidence="9">
    <location>
        <begin position="341"/>
        <end position="356"/>
    </location>
</feature>
<keyword evidence="12" id="KW-1185">Reference proteome</keyword>
<dbReference type="InParanoid" id="E1Z953"/>
<dbReference type="InterPro" id="IPR030616">
    <property type="entry name" value="Aur-like"/>
</dbReference>
<dbReference type="SUPFAM" id="SSF56112">
    <property type="entry name" value="Protein kinase-like (PK-like)"/>
    <property type="match status" value="1"/>
</dbReference>
<keyword evidence="5 7" id="KW-0067">ATP-binding</keyword>
<name>E1Z953_CHLVA</name>
<evidence type="ECO:0000256" key="3">
    <source>
        <dbReference type="ARBA" id="ARBA00022741"/>
    </source>
</evidence>
<reference evidence="11 12" key="1">
    <citation type="journal article" date="2010" name="Plant Cell">
        <title>The Chlorella variabilis NC64A genome reveals adaptation to photosymbiosis, coevolution with viruses, and cryptic sex.</title>
        <authorList>
            <person name="Blanc G."/>
            <person name="Duncan G."/>
            <person name="Agarkova I."/>
            <person name="Borodovsky M."/>
            <person name="Gurnon J."/>
            <person name="Kuo A."/>
            <person name="Lindquist E."/>
            <person name="Lucas S."/>
            <person name="Pangilinan J."/>
            <person name="Polle J."/>
            <person name="Salamov A."/>
            <person name="Terry A."/>
            <person name="Yamada T."/>
            <person name="Dunigan D.D."/>
            <person name="Grigoriev I.V."/>
            <person name="Claverie J.M."/>
            <person name="Van Etten J.L."/>
        </authorList>
    </citation>
    <scope>NUCLEOTIDE SEQUENCE [LARGE SCALE GENOMIC DNA]</scope>
    <source>
        <strain evidence="11 12">NC64A</strain>
    </source>
</reference>
<protein>
    <recommendedName>
        <fullName evidence="10">Protein kinase domain-containing protein</fullName>
    </recommendedName>
</protein>
<evidence type="ECO:0000313" key="11">
    <source>
        <dbReference type="EMBL" id="EFN57457.1"/>
    </source>
</evidence>
<dbReference type="GeneID" id="17357079"/>
<evidence type="ECO:0000313" key="12">
    <source>
        <dbReference type="Proteomes" id="UP000008141"/>
    </source>
</evidence>
<keyword evidence="3 7" id="KW-0547">Nucleotide-binding</keyword>
<evidence type="ECO:0000256" key="4">
    <source>
        <dbReference type="ARBA" id="ARBA00022777"/>
    </source>
</evidence>
<dbReference type="AlphaFoldDB" id="E1Z953"/>
<dbReference type="OrthoDB" id="193931at2759"/>
<evidence type="ECO:0000256" key="8">
    <source>
        <dbReference type="PIRSR" id="PIRSR630616-3"/>
    </source>
</evidence>
<keyword evidence="2" id="KW-0808">Transferase</keyword>
<dbReference type="PANTHER" id="PTHR24350">
    <property type="entry name" value="SERINE/THREONINE-PROTEIN KINASE IAL-RELATED"/>
    <property type="match status" value="1"/>
</dbReference>
<evidence type="ECO:0000259" key="10">
    <source>
        <dbReference type="PROSITE" id="PS50011"/>
    </source>
</evidence>
<dbReference type="FunFam" id="1.10.510.10:FF:000571">
    <property type="entry name" value="Maternal embryonic leucine zipper kinase"/>
    <property type="match status" value="1"/>
</dbReference>
<evidence type="ECO:0000256" key="5">
    <source>
        <dbReference type="ARBA" id="ARBA00022840"/>
    </source>
</evidence>
<feature type="binding site" evidence="7">
    <location>
        <begin position="103"/>
        <end position="105"/>
    </location>
    <ligand>
        <name>ATP</name>
        <dbReference type="ChEBI" id="CHEBI:30616"/>
    </ligand>
</feature>
<feature type="domain" description="Protein kinase" evidence="10">
    <location>
        <begin position="45"/>
        <end position="293"/>
    </location>
</feature>
<dbReference type="GO" id="GO:0005524">
    <property type="term" value="F:ATP binding"/>
    <property type="evidence" value="ECO:0007669"/>
    <property type="project" value="UniProtKB-KW"/>
</dbReference>
<feature type="region of interest" description="Disordered" evidence="9">
    <location>
        <begin position="1"/>
        <end position="22"/>
    </location>
</feature>
<proteinExistence type="predicted"/>
<evidence type="ECO:0000256" key="1">
    <source>
        <dbReference type="ARBA" id="ARBA00022527"/>
    </source>
</evidence>
<dbReference type="KEGG" id="cvr:CHLNCDRAFT_142950"/>
<evidence type="ECO:0000256" key="2">
    <source>
        <dbReference type="ARBA" id="ARBA00022679"/>
    </source>
</evidence>
<dbReference type="eggNOG" id="KOG0583">
    <property type="taxonomic scope" value="Eukaryota"/>
</dbReference>
<dbReference type="RefSeq" id="XP_005849559.1">
    <property type="nucleotide sequence ID" value="XM_005849497.1"/>
</dbReference>
<dbReference type="EMBL" id="GL433839">
    <property type="protein sequence ID" value="EFN57457.1"/>
    <property type="molecule type" value="Genomic_DNA"/>
</dbReference>
<evidence type="ECO:0000256" key="6">
    <source>
        <dbReference type="PIRSR" id="PIRSR630616-1"/>
    </source>
</evidence>
<accession>E1Z953</accession>
<dbReference type="InterPro" id="IPR000719">
    <property type="entry name" value="Prot_kinase_dom"/>
</dbReference>
<feature type="region of interest" description="Disordered" evidence="9">
    <location>
        <begin position="339"/>
        <end position="386"/>
    </location>
</feature>
<gene>
    <name evidence="11" type="ORF">CHLNCDRAFT_142950</name>
</gene>
<feature type="compositionally biased region" description="Low complexity" evidence="9">
    <location>
        <begin position="371"/>
        <end position="380"/>
    </location>
</feature>
<keyword evidence="4" id="KW-0418">Kinase</keyword>
<keyword evidence="1" id="KW-0723">Serine/threonine-protein kinase</keyword>
<feature type="binding site" evidence="7">
    <location>
        <position position="168"/>
    </location>
    <ligand>
        <name>ATP</name>
        <dbReference type="ChEBI" id="CHEBI:30616"/>
    </ligand>
</feature>
<sequence>MQPGQPQDPPPDDLMGGHANYAMPAPREDQQAAEVDDYLEGHPRYKQIRFLNRGAYGFVILALDNQTGEQVALKFIKRGPQHITKYVDREVFLTKTHLVLAMEYAAGGDLFRYVSARRGLPEDEARWFFQQLMVAVDYCHRMGVTSRDIKLENTLLDGGQWPLIKLADFGFSKDPKQQSEAKTRVGTPAYLAPEVIAAQPGKSYDAQKVDIWSCGVLLYVMVVGRYPFGMPSDAALDPMRRLSRMMERTMKAEFSFPPDKPLSDGVKDLISRILVQDPALRPSLHDIQAHPWFMQGLEPGALNFNDAIVQESLANQPTAEMLAEVHSIVEEALQEVPSLTGLGQQPNGPDQLQQSGGEDGGPHLMMESEELSSYLTSSLSPRRMQM</sequence>